<evidence type="ECO:0000313" key="2">
    <source>
        <dbReference type="EMBL" id="PJC24420.1"/>
    </source>
</evidence>
<evidence type="ECO:0000256" key="1">
    <source>
        <dbReference type="SAM" id="Phobius"/>
    </source>
</evidence>
<comment type="caution">
    <text evidence="2">The sequence shown here is derived from an EMBL/GenBank/DDBJ whole genome shotgun (WGS) entry which is preliminary data.</text>
</comment>
<reference evidence="3" key="1">
    <citation type="submission" date="2017-09" db="EMBL/GenBank/DDBJ databases">
        <title>Depth-based differentiation of microbial function through sediment-hosted aquifers and enrichment of novel symbionts in the deep terrestrial subsurface.</title>
        <authorList>
            <person name="Probst A.J."/>
            <person name="Ladd B."/>
            <person name="Jarett J.K."/>
            <person name="Geller-Mcgrath D.E."/>
            <person name="Sieber C.M.K."/>
            <person name="Emerson J.B."/>
            <person name="Anantharaman K."/>
            <person name="Thomas B.C."/>
            <person name="Malmstrom R."/>
            <person name="Stieglmeier M."/>
            <person name="Klingl A."/>
            <person name="Woyke T."/>
            <person name="Ryan C.M."/>
            <person name="Banfield J.F."/>
        </authorList>
    </citation>
    <scope>NUCLEOTIDE SEQUENCE [LARGE SCALE GENOMIC DNA]</scope>
</reference>
<organism evidence="2 3">
    <name type="scientific">Candidatus Uhrbacteria bacterium CG_4_9_14_0_2_um_filter_41_50</name>
    <dbReference type="NCBI Taxonomy" id="1975031"/>
    <lineage>
        <taxon>Bacteria</taxon>
        <taxon>Candidatus Uhriibacteriota</taxon>
    </lineage>
</organism>
<dbReference type="AlphaFoldDB" id="A0A2M8ENV9"/>
<dbReference type="EMBL" id="PFSI01000043">
    <property type="protein sequence ID" value="PJC24420.1"/>
    <property type="molecule type" value="Genomic_DNA"/>
</dbReference>
<accession>A0A2M8ENV9</accession>
<feature type="transmembrane region" description="Helical" evidence="1">
    <location>
        <begin position="18"/>
        <end position="40"/>
    </location>
</feature>
<name>A0A2M8ENV9_9BACT</name>
<dbReference type="Proteomes" id="UP000230251">
    <property type="component" value="Unassembled WGS sequence"/>
</dbReference>
<keyword evidence="1" id="KW-0472">Membrane</keyword>
<dbReference type="PROSITE" id="PS51257">
    <property type="entry name" value="PROKAR_LIPOPROTEIN"/>
    <property type="match status" value="1"/>
</dbReference>
<keyword evidence="1" id="KW-1133">Transmembrane helix</keyword>
<gene>
    <name evidence="2" type="ORF">CO057_02905</name>
</gene>
<keyword evidence="1" id="KW-0812">Transmembrane</keyword>
<sequence length="215" mass="24476">MEDQKFAPSVHDSTHSHAWMITLLIGCLALIAALSGLFAYKYYEPQESEIKDEPFADDEVNLIETVTFDRGIFSNFEYPLGWHILVYQDNDFDYNWQLIANPEPIVLIRSAQFFQMIMTSFEPASLLGDQTLEEYVEERASNWGNVNPTTLSETTIGGQPAFIITGIEEYGGNEYEHIFVDLGNQIIKIQHYQTPGSESTGWVTIKQSLDFSDIK</sequence>
<evidence type="ECO:0000313" key="3">
    <source>
        <dbReference type="Proteomes" id="UP000230251"/>
    </source>
</evidence>
<proteinExistence type="predicted"/>
<protein>
    <submittedName>
        <fullName evidence="2">Uncharacterized protein</fullName>
    </submittedName>
</protein>